<dbReference type="Proteomes" id="UP000279236">
    <property type="component" value="Unassembled WGS sequence"/>
</dbReference>
<protein>
    <recommendedName>
        <fullName evidence="3">FAD-binding domain-containing protein</fullName>
    </recommendedName>
</protein>
<organism evidence="1 2">
    <name type="scientific">Apiotrichum porosum</name>
    <dbReference type="NCBI Taxonomy" id="105984"/>
    <lineage>
        <taxon>Eukaryota</taxon>
        <taxon>Fungi</taxon>
        <taxon>Dikarya</taxon>
        <taxon>Basidiomycota</taxon>
        <taxon>Agaricomycotina</taxon>
        <taxon>Tremellomycetes</taxon>
        <taxon>Trichosporonales</taxon>
        <taxon>Trichosporonaceae</taxon>
        <taxon>Apiotrichum</taxon>
    </lineage>
</organism>
<accession>A0A427XG58</accession>
<reference evidence="1 2" key="1">
    <citation type="submission" date="2018-11" db="EMBL/GenBank/DDBJ databases">
        <title>Genome sequence of Apiotrichum porosum DSM 27194.</title>
        <authorList>
            <person name="Aliyu H."/>
            <person name="Gorte O."/>
            <person name="Ochsenreither K."/>
        </authorList>
    </citation>
    <scope>NUCLEOTIDE SEQUENCE [LARGE SCALE GENOMIC DNA]</scope>
    <source>
        <strain evidence="1 2">DSM 27194</strain>
    </source>
</reference>
<name>A0A427XG58_9TREE</name>
<dbReference type="GeneID" id="39587484"/>
<dbReference type="SUPFAM" id="SSF51905">
    <property type="entry name" value="FAD/NAD(P)-binding domain"/>
    <property type="match status" value="1"/>
</dbReference>
<dbReference type="AlphaFoldDB" id="A0A427XG58"/>
<keyword evidence="2" id="KW-1185">Reference proteome</keyword>
<dbReference type="RefSeq" id="XP_028473022.1">
    <property type="nucleotide sequence ID" value="XM_028618655.1"/>
</dbReference>
<sequence length="281" mass="31639">MRSKVLIVDSGISGFVLSITLADIGAEVAIHERLRAPERHNHRRPWVMFDRSAMDILRSVDLAEPVEFVSEEIKSRPESNVESGGIGLEVIPNPARPRRVVEDSLLRAFAYEACRRGATVVPVRSLPVMSRPENHNTRTYFPTRTWDGGRPDLDNELKEAKTIGDGRVEVTWANGTTSTADVLIAGESVMAREHTSTFWRRRSVKPVPWYNDKNMLIFGDSSMGQLMPVKDAIRLGHCMRDFVSVSRALAKFRRGYQPTEPHTFDPNATTTSFWTAHSHLS</sequence>
<comment type="caution">
    <text evidence="1">The sequence shown here is derived from an EMBL/GenBank/DDBJ whole genome shotgun (WGS) entry which is preliminary data.</text>
</comment>
<dbReference type="InterPro" id="IPR036188">
    <property type="entry name" value="FAD/NAD-bd_sf"/>
</dbReference>
<dbReference type="EMBL" id="RSCE01000014">
    <property type="protein sequence ID" value="RSH77875.1"/>
    <property type="molecule type" value="Genomic_DNA"/>
</dbReference>
<dbReference type="Gene3D" id="3.50.50.60">
    <property type="entry name" value="FAD/NAD(P)-binding domain"/>
    <property type="match status" value="1"/>
</dbReference>
<evidence type="ECO:0008006" key="3">
    <source>
        <dbReference type="Google" id="ProtNLM"/>
    </source>
</evidence>
<evidence type="ECO:0000313" key="2">
    <source>
        <dbReference type="Proteomes" id="UP000279236"/>
    </source>
</evidence>
<proteinExistence type="predicted"/>
<gene>
    <name evidence="1" type="ORF">EHS24_002941</name>
</gene>
<evidence type="ECO:0000313" key="1">
    <source>
        <dbReference type="EMBL" id="RSH77875.1"/>
    </source>
</evidence>